<gene>
    <name evidence="7" type="ORF">E6C55_17660</name>
</gene>
<feature type="chain" id="PRO_5038721398" evidence="6">
    <location>
        <begin position="28"/>
        <end position="545"/>
    </location>
</feature>
<evidence type="ECO:0000256" key="5">
    <source>
        <dbReference type="SAM" id="MobiDB-lite"/>
    </source>
</evidence>
<evidence type="ECO:0000313" key="7">
    <source>
        <dbReference type="EMBL" id="THF76890.1"/>
    </source>
</evidence>
<evidence type="ECO:0000256" key="4">
    <source>
        <dbReference type="ARBA" id="ARBA00022729"/>
    </source>
</evidence>
<comment type="subcellular location">
    <subcellularLocation>
        <location evidence="1">Cell envelope</location>
    </subcellularLocation>
</comment>
<evidence type="ECO:0000256" key="3">
    <source>
        <dbReference type="ARBA" id="ARBA00022448"/>
    </source>
</evidence>
<evidence type="ECO:0000313" key="8">
    <source>
        <dbReference type="Proteomes" id="UP000310636"/>
    </source>
</evidence>
<dbReference type="Proteomes" id="UP000310636">
    <property type="component" value="Unassembled WGS sequence"/>
</dbReference>
<evidence type="ECO:0000256" key="2">
    <source>
        <dbReference type="ARBA" id="ARBA00008520"/>
    </source>
</evidence>
<dbReference type="Gene3D" id="3.40.190.10">
    <property type="entry name" value="Periplasmic binding protein-like II"/>
    <property type="match status" value="2"/>
</dbReference>
<feature type="compositionally biased region" description="Low complexity" evidence="5">
    <location>
        <begin position="38"/>
        <end position="56"/>
    </location>
</feature>
<name>A0A4S4BQ58_9BACL</name>
<reference evidence="7 8" key="1">
    <citation type="submission" date="2019-04" db="EMBL/GenBank/DDBJ databases">
        <title>Cohnella sp. nov. isolated from preserved vegetables.</title>
        <authorList>
            <person name="Lin S.-Y."/>
            <person name="Hung M.-H."/>
            <person name="Young C.-C."/>
        </authorList>
    </citation>
    <scope>NUCLEOTIDE SEQUENCE [LARGE SCALE GENOMIC DNA]</scope>
    <source>
        <strain evidence="7 8">CC-MHH1044</strain>
    </source>
</reference>
<evidence type="ECO:0000256" key="6">
    <source>
        <dbReference type="SAM" id="SignalP"/>
    </source>
</evidence>
<dbReference type="PANTHER" id="PTHR43649">
    <property type="entry name" value="ARABINOSE-BINDING PROTEIN-RELATED"/>
    <property type="match status" value="1"/>
</dbReference>
<dbReference type="SUPFAM" id="SSF53850">
    <property type="entry name" value="Periplasmic binding protein-like II"/>
    <property type="match status" value="1"/>
</dbReference>
<protein>
    <submittedName>
        <fullName evidence="7">Extracellular solute-binding protein</fullName>
    </submittedName>
</protein>
<dbReference type="InterPro" id="IPR006059">
    <property type="entry name" value="SBP"/>
</dbReference>
<dbReference type="PANTHER" id="PTHR43649:SF31">
    <property type="entry name" value="SN-GLYCEROL-3-PHOSPHATE-BINDING PERIPLASMIC PROTEIN UGPB"/>
    <property type="match status" value="1"/>
</dbReference>
<dbReference type="AlphaFoldDB" id="A0A4S4BQ58"/>
<keyword evidence="3" id="KW-0813">Transport</keyword>
<dbReference type="OrthoDB" id="2506821at2"/>
<proteinExistence type="inferred from homology"/>
<sequence>MSSNLYWKIKKPASAVALCMIAGALLAGCSGNGNNGNNGNSQASPAPEASSSGTPAGDPYADLPKKVSISTFDRGAVSSDEGTYEDNRWTKWIGEQSGIDVSIVPVPRNQAQDKLNVLIASNQAPDLIWEYDRTYIGKLVTQGAIQPVDDYIEKYSTSYKAYLQEHPELKPYLTFDGKMYAVATARTLDSIANHGIWIRQDWLDKLNLKTPTTMEELIEVAKAFKDGDPDGNGKADTTALVGSTTFDAYSAMNAAISNQWYLEDGQMKYGATLDRFGDAMAWEKTMYEEGLVDKEYLTDKNFQRAIQLWTTGKAGIFVGSWGGSAMENHIRDMLKNVPDANPVPLEPVSTSNGKYGLYQETSPFIFVAFNKEMGNPKAAVEYLDWLVDSGWKSLVYGTEGVHYKDVNGVAQVIDSEKYKKEVSYAGEYAVLRNDSFTPADLPAKAASDELSQRLAGLSEKGLETATKNKFRRDIPYQPSFTEVNEIQTAMKPFIEEIRARVTTQGASYTADWGLEEIRKEWQRLGGEAVEAKAQEWYEANKASFE</sequence>
<dbReference type="RefSeq" id="WP_136371137.1">
    <property type="nucleotide sequence ID" value="NZ_SSOB01000022.1"/>
</dbReference>
<feature type="signal peptide" evidence="6">
    <location>
        <begin position="1"/>
        <end position="27"/>
    </location>
</feature>
<keyword evidence="8" id="KW-1185">Reference proteome</keyword>
<organism evidence="7 8">
    <name type="scientific">Cohnella fermenti</name>
    <dbReference type="NCBI Taxonomy" id="2565925"/>
    <lineage>
        <taxon>Bacteria</taxon>
        <taxon>Bacillati</taxon>
        <taxon>Bacillota</taxon>
        <taxon>Bacilli</taxon>
        <taxon>Bacillales</taxon>
        <taxon>Paenibacillaceae</taxon>
        <taxon>Cohnella</taxon>
    </lineage>
</organism>
<comment type="caution">
    <text evidence="7">The sequence shown here is derived from an EMBL/GenBank/DDBJ whole genome shotgun (WGS) entry which is preliminary data.</text>
</comment>
<dbReference type="GO" id="GO:0030313">
    <property type="term" value="C:cell envelope"/>
    <property type="evidence" value="ECO:0007669"/>
    <property type="project" value="UniProtKB-SubCell"/>
</dbReference>
<evidence type="ECO:0000256" key="1">
    <source>
        <dbReference type="ARBA" id="ARBA00004196"/>
    </source>
</evidence>
<comment type="similarity">
    <text evidence="2">Belongs to the bacterial solute-binding protein 1 family.</text>
</comment>
<accession>A0A4S4BQ58</accession>
<dbReference type="EMBL" id="SSOB01000022">
    <property type="protein sequence ID" value="THF76890.1"/>
    <property type="molecule type" value="Genomic_DNA"/>
</dbReference>
<dbReference type="Pfam" id="PF01547">
    <property type="entry name" value="SBP_bac_1"/>
    <property type="match status" value="1"/>
</dbReference>
<keyword evidence="4 6" id="KW-0732">Signal</keyword>
<feature type="region of interest" description="Disordered" evidence="5">
    <location>
        <begin position="38"/>
        <end position="60"/>
    </location>
</feature>
<dbReference type="InterPro" id="IPR050490">
    <property type="entry name" value="Bact_solute-bd_prot1"/>
</dbReference>